<dbReference type="SUPFAM" id="SSF46785">
    <property type="entry name" value="Winged helix' DNA-binding domain"/>
    <property type="match status" value="1"/>
</dbReference>
<dbReference type="EMBL" id="QKSB01000002">
    <property type="protein sequence ID" value="PZE18090.1"/>
    <property type="molecule type" value="Genomic_DNA"/>
</dbReference>
<accession>A0A2W1N3F0</accession>
<dbReference type="RefSeq" id="WP_111062243.1">
    <property type="nucleotide sequence ID" value="NZ_JBHUCU010000002.1"/>
</dbReference>
<dbReference type="NCBIfam" id="TIGR00738">
    <property type="entry name" value="rrf2_super"/>
    <property type="match status" value="1"/>
</dbReference>
<name>A0A2W1N3F0_9FLAO</name>
<dbReference type="InterPro" id="IPR036388">
    <property type="entry name" value="WH-like_DNA-bd_sf"/>
</dbReference>
<protein>
    <submittedName>
        <fullName evidence="1">Transcriptional regulator</fullName>
    </submittedName>
</protein>
<dbReference type="GO" id="GO:0003700">
    <property type="term" value="F:DNA-binding transcription factor activity"/>
    <property type="evidence" value="ECO:0007669"/>
    <property type="project" value="TreeGrafter"/>
</dbReference>
<organism evidence="1 2">
    <name type="scientific">Putridiphycobacter roseus</name>
    <dbReference type="NCBI Taxonomy" id="2219161"/>
    <lineage>
        <taxon>Bacteria</taxon>
        <taxon>Pseudomonadati</taxon>
        <taxon>Bacteroidota</taxon>
        <taxon>Flavobacteriia</taxon>
        <taxon>Flavobacteriales</taxon>
        <taxon>Crocinitomicaceae</taxon>
        <taxon>Putridiphycobacter</taxon>
    </lineage>
</organism>
<dbReference type="Pfam" id="PF02082">
    <property type="entry name" value="Rrf2"/>
    <property type="match status" value="1"/>
</dbReference>
<dbReference type="AlphaFoldDB" id="A0A2W1N3F0"/>
<keyword evidence="2" id="KW-1185">Reference proteome</keyword>
<dbReference type="OrthoDB" id="9808360at2"/>
<dbReference type="GO" id="GO:0005829">
    <property type="term" value="C:cytosol"/>
    <property type="evidence" value="ECO:0007669"/>
    <property type="project" value="TreeGrafter"/>
</dbReference>
<dbReference type="PROSITE" id="PS01332">
    <property type="entry name" value="HTH_RRF2_1"/>
    <property type="match status" value="1"/>
</dbReference>
<dbReference type="PROSITE" id="PS51197">
    <property type="entry name" value="HTH_RRF2_2"/>
    <property type="match status" value="1"/>
</dbReference>
<reference evidence="1 2" key="1">
    <citation type="submission" date="2018-06" db="EMBL/GenBank/DDBJ databases">
        <title>The draft genome sequence of Crocinitomix sp. SM1701.</title>
        <authorList>
            <person name="Zhang X."/>
        </authorList>
    </citation>
    <scope>NUCLEOTIDE SEQUENCE [LARGE SCALE GENOMIC DNA]</scope>
    <source>
        <strain evidence="1 2">SM1701</strain>
    </source>
</reference>
<dbReference type="Proteomes" id="UP000249248">
    <property type="component" value="Unassembled WGS sequence"/>
</dbReference>
<dbReference type="InterPro" id="IPR036390">
    <property type="entry name" value="WH_DNA-bd_sf"/>
</dbReference>
<dbReference type="Gene3D" id="1.10.10.10">
    <property type="entry name" value="Winged helix-like DNA-binding domain superfamily/Winged helix DNA-binding domain"/>
    <property type="match status" value="1"/>
</dbReference>
<evidence type="ECO:0000313" key="1">
    <source>
        <dbReference type="EMBL" id="PZE18090.1"/>
    </source>
</evidence>
<dbReference type="PANTHER" id="PTHR33221:SF2">
    <property type="entry name" value="TRANSCRIPTIONAL REGULATOR"/>
    <property type="match status" value="1"/>
</dbReference>
<evidence type="ECO:0000313" key="2">
    <source>
        <dbReference type="Proteomes" id="UP000249248"/>
    </source>
</evidence>
<sequence>MLSKSSKYALRAVLCLAIHTDETSKMSPGTIADRIDVPHAYLATILKSLSKKGLISSTKGRNGGFFLTAENKAAPLINIIENMEGLTDIDACIMGLHTCSNETPCPMHYLYQPFKVKLLKDLQQKSIEDFALAVEKGETTIL</sequence>
<dbReference type="InterPro" id="IPR000944">
    <property type="entry name" value="Tscrpt_reg_Rrf2"/>
</dbReference>
<proteinExistence type="predicted"/>
<gene>
    <name evidence="1" type="ORF">DNU06_05600</name>
</gene>
<dbReference type="PANTHER" id="PTHR33221">
    <property type="entry name" value="WINGED HELIX-TURN-HELIX TRANSCRIPTIONAL REGULATOR, RRF2 FAMILY"/>
    <property type="match status" value="1"/>
</dbReference>
<dbReference type="InterPro" id="IPR030489">
    <property type="entry name" value="TR_Rrf2-type_CS"/>
</dbReference>
<comment type="caution">
    <text evidence="1">The sequence shown here is derived from an EMBL/GenBank/DDBJ whole genome shotgun (WGS) entry which is preliminary data.</text>
</comment>